<keyword evidence="2 4" id="KW-0808">Transferase</keyword>
<evidence type="ECO:0000313" key="7">
    <source>
        <dbReference type="EMBL" id="WPL16762.1"/>
    </source>
</evidence>
<dbReference type="NCBIfam" id="NF002342">
    <property type="entry name" value="PRK01305.1-3"/>
    <property type="match status" value="1"/>
</dbReference>
<dbReference type="PANTHER" id="PTHR21367">
    <property type="entry name" value="ARGININE-TRNA-PROTEIN TRANSFERASE 1"/>
    <property type="match status" value="1"/>
</dbReference>
<evidence type="ECO:0000259" key="5">
    <source>
        <dbReference type="Pfam" id="PF04376"/>
    </source>
</evidence>
<dbReference type="Pfam" id="PF04376">
    <property type="entry name" value="ATE_N"/>
    <property type="match status" value="1"/>
</dbReference>
<sequence length="246" mass="28251">MTSQVPIHANLPLYLTGEHACSYLPDRSARTLFVDPNVRIDRHHADWLQQLGFRRSGDHFYRPACRGCGRCVPLRVPVADFRPNRSQRRNLTKNSDIELRARAPVFDQEHYELFRRYLLARHGDGDMADDISPTSYRRFLLAPWAGQSRLLEMRHRGTLIGVAVSDLLISGLSAVYTFFDPAQSARAPGTFAVLSQILEARELGLHYLYLGYWIAESRKMAYKANFHPVEAWIDGEWHSLRAGERD</sequence>
<dbReference type="PIRSF" id="PIRSF037208">
    <property type="entry name" value="ATE_pro_prd"/>
    <property type="match status" value="1"/>
</dbReference>
<organism evidence="7 8">
    <name type="scientific">Thiorhodovibrio winogradskyi</name>
    <dbReference type="NCBI Taxonomy" id="77007"/>
    <lineage>
        <taxon>Bacteria</taxon>
        <taxon>Pseudomonadati</taxon>
        <taxon>Pseudomonadota</taxon>
        <taxon>Gammaproteobacteria</taxon>
        <taxon>Chromatiales</taxon>
        <taxon>Chromatiaceae</taxon>
        <taxon>Thiorhodovibrio</taxon>
    </lineage>
</organism>
<proteinExistence type="inferred from homology"/>
<comment type="subcellular location">
    <subcellularLocation>
        <location evidence="4">Cytoplasm</location>
    </subcellularLocation>
</comment>
<keyword evidence="3 4" id="KW-0012">Acyltransferase</keyword>
<dbReference type="Pfam" id="PF04377">
    <property type="entry name" value="ATE_C"/>
    <property type="match status" value="1"/>
</dbReference>
<evidence type="ECO:0000256" key="2">
    <source>
        <dbReference type="ARBA" id="ARBA00022679"/>
    </source>
</evidence>
<evidence type="ECO:0000259" key="6">
    <source>
        <dbReference type="Pfam" id="PF04377"/>
    </source>
</evidence>
<evidence type="ECO:0000256" key="1">
    <source>
        <dbReference type="ARBA" id="ARBA00022490"/>
    </source>
</evidence>
<keyword evidence="1 4" id="KW-0963">Cytoplasm</keyword>
<dbReference type="SUPFAM" id="SSF55729">
    <property type="entry name" value="Acyl-CoA N-acyltransferases (Nat)"/>
    <property type="match status" value="1"/>
</dbReference>
<dbReference type="GO" id="GO:0016740">
    <property type="term" value="F:transferase activity"/>
    <property type="evidence" value="ECO:0007669"/>
    <property type="project" value="UniProtKB-KW"/>
</dbReference>
<dbReference type="InterPro" id="IPR016181">
    <property type="entry name" value="Acyl_CoA_acyltransferase"/>
</dbReference>
<comment type="catalytic activity">
    <reaction evidence="4">
        <text>N-terminal L-glutamyl-[protein] + L-leucyl-tRNA(Leu) = N-terminal L-leucyl-L-glutamyl-[protein] + tRNA(Leu) + H(+)</text>
        <dbReference type="Rhea" id="RHEA:50412"/>
        <dbReference type="Rhea" id="RHEA-COMP:9613"/>
        <dbReference type="Rhea" id="RHEA-COMP:9622"/>
        <dbReference type="Rhea" id="RHEA-COMP:12664"/>
        <dbReference type="Rhea" id="RHEA-COMP:12668"/>
        <dbReference type="ChEBI" id="CHEBI:15378"/>
        <dbReference type="ChEBI" id="CHEBI:64721"/>
        <dbReference type="ChEBI" id="CHEBI:78442"/>
        <dbReference type="ChEBI" id="CHEBI:78494"/>
        <dbReference type="ChEBI" id="CHEBI:133041"/>
        <dbReference type="EC" id="2.3.2.29"/>
    </reaction>
</comment>
<dbReference type="NCBIfam" id="NF002341">
    <property type="entry name" value="PRK01305.1-1"/>
    <property type="match status" value="1"/>
</dbReference>
<dbReference type="InterPro" id="IPR030700">
    <property type="entry name" value="N-end_Aminoacyl_Trfase"/>
</dbReference>
<feature type="domain" description="N-end rule aminoacyl transferase C-terminal" evidence="6">
    <location>
        <begin position="109"/>
        <end position="231"/>
    </location>
</feature>
<name>A0ABZ0S8A8_9GAMM</name>
<reference evidence="7 8" key="1">
    <citation type="journal article" date="2023" name="Microorganisms">
        <title>Thiorhodovibrio frisius and Trv. litoralis spp. nov., Two Novel Members from a Clade of Fastidious Purple Sulfur Bacteria That Exhibit Unique Red-Shifted Light-Harvesting Capabilities.</title>
        <authorList>
            <person name="Methner A."/>
            <person name="Kuzyk S.B."/>
            <person name="Petersen J."/>
            <person name="Bauer S."/>
            <person name="Brinkmann H."/>
            <person name="Sichau K."/>
            <person name="Wanner G."/>
            <person name="Wolf J."/>
            <person name="Neumann-Schaal M."/>
            <person name="Henke P."/>
            <person name="Tank M."/>
            <person name="Sproer C."/>
            <person name="Bunk B."/>
            <person name="Overmann J."/>
        </authorList>
    </citation>
    <scope>NUCLEOTIDE SEQUENCE [LARGE SCALE GENOMIC DNA]</scope>
    <source>
        <strain evidence="7 8">DSM 6702</strain>
    </source>
</reference>
<dbReference type="PANTHER" id="PTHR21367:SF1">
    <property type="entry name" value="ARGINYL-TRNA--PROTEIN TRANSFERASE 1"/>
    <property type="match status" value="1"/>
</dbReference>
<dbReference type="InterPro" id="IPR007471">
    <property type="entry name" value="N-end_Aminoacyl_Trfase_N"/>
</dbReference>
<dbReference type="InterPro" id="IPR007472">
    <property type="entry name" value="N-end_Aminoacyl_Trfase_C"/>
</dbReference>
<dbReference type="NCBIfam" id="NF002346">
    <property type="entry name" value="PRK01305.2-3"/>
    <property type="match status" value="1"/>
</dbReference>
<keyword evidence="8" id="KW-1185">Reference proteome</keyword>
<evidence type="ECO:0000256" key="3">
    <source>
        <dbReference type="ARBA" id="ARBA00023315"/>
    </source>
</evidence>
<dbReference type="InterPro" id="IPR017138">
    <property type="entry name" value="Asp_Glu_LeuTrfase"/>
</dbReference>
<dbReference type="Proteomes" id="UP001432180">
    <property type="component" value="Chromosome"/>
</dbReference>
<dbReference type="RefSeq" id="WP_328987295.1">
    <property type="nucleotide sequence ID" value="NZ_CP121472.1"/>
</dbReference>
<evidence type="ECO:0000256" key="4">
    <source>
        <dbReference type="HAMAP-Rule" id="MF_00689"/>
    </source>
</evidence>
<accession>A0ABZ0S8A8</accession>
<dbReference type="EMBL" id="CP121472">
    <property type="protein sequence ID" value="WPL16762.1"/>
    <property type="molecule type" value="Genomic_DNA"/>
</dbReference>
<comment type="function">
    <text evidence="4">Functions in the N-end rule pathway of protein degradation where it conjugates Leu from its aminoacyl-tRNA to the N-termini of proteins containing an N-terminal aspartate or glutamate.</text>
</comment>
<dbReference type="HAMAP" id="MF_00689">
    <property type="entry name" value="Bpt"/>
    <property type="match status" value="1"/>
</dbReference>
<protein>
    <recommendedName>
        <fullName evidence="4">Aspartate/glutamate leucyltransferase</fullName>
        <ecNumber evidence="4">2.3.2.29</ecNumber>
    </recommendedName>
</protein>
<dbReference type="EC" id="2.3.2.29" evidence="4"/>
<comment type="catalytic activity">
    <reaction evidence="4">
        <text>N-terminal L-aspartyl-[protein] + L-leucyl-tRNA(Leu) = N-terminal L-leucyl-L-aspartyl-[protein] + tRNA(Leu) + H(+)</text>
        <dbReference type="Rhea" id="RHEA:50420"/>
        <dbReference type="Rhea" id="RHEA-COMP:9613"/>
        <dbReference type="Rhea" id="RHEA-COMP:9622"/>
        <dbReference type="Rhea" id="RHEA-COMP:12669"/>
        <dbReference type="Rhea" id="RHEA-COMP:12674"/>
        <dbReference type="ChEBI" id="CHEBI:15378"/>
        <dbReference type="ChEBI" id="CHEBI:64720"/>
        <dbReference type="ChEBI" id="CHEBI:78442"/>
        <dbReference type="ChEBI" id="CHEBI:78494"/>
        <dbReference type="ChEBI" id="CHEBI:133042"/>
        <dbReference type="EC" id="2.3.2.29"/>
    </reaction>
</comment>
<gene>
    <name evidence="4" type="primary">bpt</name>
    <name evidence="7" type="ORF">Thiowin_01736</name>
</gene>
<evidence type="ECO:0000313" key="8">
    <source>
        <dbReference type="Proteomes" id="UP001432180"/>
    </source>
</evidence>
<comment type="similarity">
    <text evidence="4">Belongs to the R-transferase family. Bpt subfamily.</text>
</comment>
<feature type="domain" description="N-end aminoacyl transferase N-terminal" evidence="5">
    <location>
        <begin position="19"/>
        <end position="89"/>
    </location>
</feature>